<reference evidence="2 3" key="1">
    <citation type="submission" date="2024-04" db="EMBL/GenBank/DDBJ databases">
        <title>Tritrichomonas musculus Genome.</title>
        <authorList>
            <person name="Alves-Ferreira E."/>
            <person name="Grigg M."/>
            <person name="Lorenzi H."/>
            <person name="Galac M."/>
        </authorList>
    </citation>
    <scope>NUCLEOTIDE SEQUENCE [LARGE SCALE GENOMIC DNA]</scope>
    <source>
        <strain evidence="2 3">EAF2021</strain>
    </source>
</reference>
<accession>A0ABR2HAU0</accession>
<evidence type="ECO:0000313" key="3">
    <source>
        <dbReference type="Proteomes" id="UP001470230"/>
    </source>
</evidence>
<dbReference type="Proteomes" id="UP001470230">
    <property type="component" value="Unassembled WGS sequence"/>
</dbReference>
<keyword evidence="1" id="KW-0472">Membrane</keyword>
<keyword evidence="1" id="KW-0812">Transmembrane</keyword>
<organism evidence="2 3">
    <name type="scientific">Tritrichomonas musculus</name>
    <dbReference type="NCBI Taxonomy" id="1915356"/>
    <lineage>
        <taxon>Eukaryota</taxon>
        <taxon>Metamonada</taxon>
        <taxon>Parabasalia</taxon>
        <taxon>Tritrichomonadida</taxon>
        <taxon>Tritrichomonadidae</taxon>
        <taxon>Tritrichomonas</taxon>
    </lineage>
</organism>
<evidence type="ECO:0000256" key="1">
    <source>
        <dbReference type="SAM" id="Phobius"/>
    </source>
</evidence>
<sequence length="157" mass="18630">MIFRSQETNTKYHHFFYPEIKEFIEKQEIEKTEKELGNEDMSINFENKRKIGENKKYICELIRNDSIEQFVIYVNQTNLSLFSTKIEPSIFETNSFLMDKKPTLIEYAAFYKNGDITNHYCLQVGIPTLFFIVFQFFLLLLLVISVPMTLIDISEPI</sequence>
<gene>
    <name evidence="2" type="ORF">M9Y10_024634</name>
</gene>
<keyword evidence="3" id="KW-1185">Reference proteome</keyword>
<evidence type="ECO:0000313" key="2">
    <source>
        <dbReference type="EMBL" id="KAK8843577.1"/>
    </source>
</evidence>
<name>A0ABR2HAU0_9EUKA</name>
<feature type="transmembrane region" description="Helical" evidence="1">
    <location>
        <begin position="129"/>
        <end position="151"/>
    </location>
</feature>
<comment type="caution">
    <text evidence="2">The sequence shown here is derived from an EMBL/GenBank/DDBJ whole genome shotgun (WGS) entry which is preliminary data.</text>
</comment>
<proteinExistence type="predicted"/>
<dbReference type="EMBL" id="JAPFFF010000034">
    <property type="protein sequence ID" value="KAK8843577.1"/>
    <property type="molecule type" value="Genomic_DNA"/>
</dbReference>
<keyword evidence="1" id="KW-1133">Transmembrane helix</keyword>
<protein>
    <submittedName>
        <fullName evidence="2">Uncharacterized protein</fullName>
    </submittedName>
</protein>